<evidence type="ECO:0008006" key="6">
    <source>
        <dbReference type="Google" id="ProtNLM"/>
    </source>
</evidence>
<dbReference type="PROSITE" id="PS50293">
    <property type="entry name" value="TPR_REGION"/>
    <property type="match status" value="1"/>
</dbReference>
<keyword evidence="1" id="KW-0677">Repeat</keyword>
<sequence length="144" mass="17269">MCNDTLLYHQRELSLALARDLDDRESKITFLKDMAKSFREKGEFDKALLFYKRLLELQTDEIDRAITYTDIALTYSDQGNYPEAVKYYKKAMNILKKHENDSFSIFLYTFIELDLGDIYRKMKDFENAEYYLLDGLKKFKKMNF</sequence>
<accession>A0AAE3P3P7</accession>
<organism evidence="4 5">
    <name type="scientific">Candidatus Thermodesulfobacterium syntrophicum</name>
    <dbReference type="NCBI Taxonomy" id="3060442"/>
    <lineage>
        <taxon>Bacteria</taxon>
        <taxon>Pseudomonadati</taxon>
        <taxon>Thermodesulfobacteriota</taxon>
        <taxon>Thermodesulfobacteria</taxon>
        <taxon>Thermodesulfobacteriales</taxon>
        <taxon>Thermodesulfobacteriaceae</taxon>
        <taxon>Thermodesulfobacterium</taxon>
    </lineage>
</organism>
<keyword evidence="2 3" id="KW-0802">TPR repeat</keyword>
<evidence type="ECO:0000256" key="2">
    <source>
        <dbReference type="ARBA" id="ARBA00022803"/>
    </source>
</evidence>
<dbReference type="Pfam" id="PF13374">
    <property type="entry name" value="TPR_10"/>
    <property type="match status" value="1"/>
</dbReference>
<dbReference type="Pfam" id="PF13176">
    <property type="entry name" value="TPR_7"/>
    <property type="match status" value="1"/>
</dbReference>
<evidence type="ECO:0000313" key="4">
    <source>
        <dbReference type="EMBL" id="MDF2953045.1"/>
    </source>
</evidence>
<dbReference type="SUPFAM" id="SSF48452">
    <property type="entry name" value="TPR-like"/>
    <property type="match status" value="1"/>
</dbReference>
<feature type="repeat" description="TPR" evidence="3">
    <location>
        <begin position="65"/>
        <end position="98"/>
    </location>
</feature>
<dbReference type="InterPro" id="IPR011990">
    <property type="entry name" value="TPR-like_helical_dom_sf"/>
</dbReference>
<dbReference type="PANTHER" id="PTHR45641:SF19">
    <property type="entry name" value="NEPHROCYSTIN-3"/>
    <property type="match status" value="1"/>
</dbReference>
<dbReference type="PROSITE" id="PS50005">
    <property type="entry name" value="TPR"/>
    <property type="match status" value="2"/>
</dbReference>
<dbReference type="EMBL" id="JAPHEG010000001">
    <property type="protein sequence ID" value="MDF2953045.1"/>
    <property type="molecule type" value="Genomic_DNA"/>
</dbReference>
<reference evidence="4" key="1">
    <citation type="submission" date="2022-11" db="EMBL/GenBank/DDBJ databases">
        <title>Candidatus Alkanophaga archaea from heated hydrothermal vent sediment oxidize petroleum alkanes.</title>
        <authorList>
            <person name="Zehnle H."/>
            <person name="Laso-Perez R."/>
            <person name="Lipp J."/>
            <person name="Teske A."/>
            <person name="Wegener G."/>
        </authorList>
    </citation>
    <scope>NUCLEOTIDE SEQUENCE</scope>
    <source>
        <strain evidence="4">MCA70</strain>
    </source>
</reference>
<dbReference type="PANTHER" id="PTHR45641">
    <property type="entry name" value="TETRATRICOPEPTIDE REPEAT PROTEIN (AFU_ORTHOLOGUE AFUA_6G03870)"/>
    <property type="match status" value="1"/>
</dbReference>
<dbReference type="InterPro" id="IPR019734">
    <property type="entry name" value="TPR_rpt"/>
</dbReference>
<proteinExistence type="predicted"/>
<dbReference type="SMART" id="SM00028">
    <property type="entry name" value="TPR"/>
    <property type="match status" value="3"/>
</dbReference>
<feature type="repeat" description="TPR" evidence="3">
    <location>
        <begin position="28"/>
        <end position="61"/>
    </location>
</feature>
<protein>
    <recommendedName>
        <fullName evidence="6">Tetratricopeptide repeat protein</fullName>
    </recommendedName>
</protein>
<dbReference type="Gene3D" id="1.25.40.10">
    <property type="entry name" value="Tetratricopeptide repeat domain"/>
    <property type="match status" value="1"/>
</dbReference>
<dbReference type="Proteomes" id="UP001144110">
    <property type="component" value="Unassembled WGS sequence"/>
</dbReference>
<dbReference type="Pfam" id="PF13181">
    <property type="entry name" value="TPR_8"/>
    <property type="match status" value="1"/>
</dbReference>
<comment type="caution">
    <text evidence="4">The sequence shown here is derived from an EMBL/GenBank/DDBJ whole genome shotgun (WGS) entry which is preliminary data.</text>
</comment>
<gene>
    <name evidence="4" type="ORF">OD816_000290</name>
</gene>
<evidence type="ECO:0000313" key="5">
    <source>
        <dbReference type="Proteomes" id="UP001144110"/>
    </source>
</evidence>
<dbReference type="AlphaFoldDB" id="A0AAE3P3P7"/>
<name>A0AAE3P3P7_9BACT</name>
<evidence type="ECO:0000256" key="3">
    <source>
        <dbReference type="PROSITE-ProRule" id="PRU00339"/>
    </source>
</evidence>
<evidence type="ECO:0000256" key="1">
    <source>
        <dbReference type="ARBA" id="ARBA00022737"/>
    </source>
</evidence>